<keyword evidence="2" id="KW-1185">Reference proteome</keyword>
<reference evidence="1" key="1">
    <citation type="journal article" date="2020" name="Stud. Mycol.">
        <title>101 Dothideomycetes genomes: a test case for predicting lifestyles and emergence of pathogens.</title>
        <authorList>
            <person name="Haridas S."/>
            <person name="Albert R."/>
            <person name="Binder M."/>
            <person name="Bloem J."/>
            <person name="Labutti K."/>
            <person name="Salamov A."/>
            <person name="Andreopoulos B."/>
            <person name="Baker S."/>
            <person name="Barry K."/>
            <person name="Bills G."/>
            <person name="Bluhm B."/>
            <person name="Cannon C."/>
            <person name="Castanera R."/>
            <person name="Culley D."/>
            <person name="Daum C."/>
            <person name="Ezra D."/>
            <person name="Gonzalez J."/>
            <person name="Henrissat B."/>
            <person name="Kuo A."/>
            <person name="Liang C."/>
            <person name="Lipzen A."/>
            <person name="Lutzoni F."/>
            <person name="Magnuson J."/>
            <person name="Mondo S."/>
            <person name="Nolan M."/>
            <person name="Ohm R."/>
            <person name="Pangilinan J."/>
            <person name="Park H.-J."/>
            <person name="Ramirez L."/>
            <person name="Alfaro M."/>
            <person name="Sun H."/>
            <person name="Tritt A."/>
            <person name="Yoshinaga Y."/>
            <person name="Zwiers L.-H."/>
            <person name="Turgeon B."/>
            <person name="Goodwin S."/>
            <person name="Spatafora J."/>
            <person name="Crous P."/>
            <person name="Grigoriev I."/>
        </authorList>
    </citation>
    <scope>NUCLEOTIDE SEQUENCE</scope>
    <source>
        <strain evidence="1">CBS 161.51</strain>
    </source>
</reference>
<dbReference type="OrthoDB" id="3768351at2759"/>
<organism evidence="1 2">
    <name type="scientific">Clathrospora elynae</name>
    <dbReference type="NCBI Taxonomy" id="706981"/>
    <lineage>
        <taxon>Eukaryota</taxon>
        <taxon>Fungi</taxon>
        <taxon>Dikarya</taxon>
        <taxon>Ascomycota</taxon>
        <taxon>Pezizomycotina</taxon>
        <taxon>Dothideomycetes</taxon>
        <taxon>Pleosporomycetidae</taxon>
        <taxon>Pleosporales</taxon>
        <taxon>Diademaceae</taxon>
        <taxon>Clathrospora</taxon>
    </lineage>
</organism>
<dbReference type="Proteomes" id="UP000800038">
    <property type="component" value="Unassembled WGS sequence"/>
</dbReference>
<proteinExistence type="predicted"/>
<evidence type="ECO:0000313" key="1">
    <source>
        <dbReference type="EMBL" id="KAF1947668.1"/>
    </source>
</evidence>
<gene>
    <name evidence="1" type="ORF">EJ02DRAFT_417181</name>
</gene>
<sequence>MAGSDKKAGGKFDPSMESADELENWGYGFPASDDYYDLDKSLPIKSALNGLGVDSKTLAENGNNHAMQWEHEEETAHDAWGSYGARYEGAKKNPPVTVLPKLQSWSDIAWLQWADITFKGGHDVKSLKYFFQTQVENAPSQPLIARALERSG</sequence>
<evidence type="ECO:0000313" key="2">
    <source>
        <dbReference type="Proteomes" id="UP000800038"/>
    </source>
</evidence>
<name>A0A6A5T672_9PLEO</name>
<protein>
    <submittedName>
        <fullName evidence="1">Uncharacterized protein</fullName>
    </submittedName>
</protein>
<accession>A0A6A5T672</accession>
<dbReference type="EMBL" id="ML975997">
    <property type="protein sequence ID" value="KAF1947668.1"/>
    <property type="molecule type" value="Genomic_DNA"/>
</dbReference>
<dbReference type="AlphaFoldDB" id="A0A6A5T672"/>